<reference evidence="1 2" key="1">
    <citation type="submission" date="2014-06" db="EMBL/GenBank/DDBJ databases">
        <title>Evolutionary Origins and Diversification of the Mycorrhizal Mutualists.</title>
        <authorList>
            <consortium name="DOE Joint Genome Institute"/>
            <consortium name="Mycorrhizal Genomics Consortium"/>
            <person name="Kohler A."/>
            <person name="Kuo A."/>
            <person name="Nagy L.G."/>
            <person name="Floudas D."/>
            <person name="Copeland A."/>
            <person name="Barry K.W."/>
            <person name="Cichocki N."/>
            <person name="Veneault-Fourrey C."/>
            <person name="LaButti K."/>
            <person name="Lindquist E.A."/>
            <person name="Lipzen A."/>
            <person name="Lundell T."/>
            <person name="Morin E."/>
            <person name="Murat C."/>
            <person name="Riley R."/>
            <person name="Ohm R."/>
            <person name="Sun H."/>
            <person name="Tunlid A."/>
            <person name="Henrissat B."/>
            <person name="Grigoriev I.V."/>
            <person name="Hibbett D.S."/>
            <person name="Martin F."/>
        </authorList>
    </citation>
    <scope>NUCLEOTIDE SEQUENCE [LARGE SCALE GENOMIC DNA]</scope>
    <source>
        <strain evidence="1 2">FD-325 SS-3</strain>
    </source>
</reference>
<dbReference type="OrthoDB" id="3232711at2759"/>
<protein>
    <submittedName>
        <fullName evidence="1">Uncharacterized protein</fullName>
    </submittedName>
</protein>
<dbReference type="Proteomes" id="UP000053263">
    <property type="component" value="Unassembled WGS sequence"/>
</dbReference>
<gene>
    <name evidence="1" type="ORF">PLICRDRAFT_65485</name>
</gene>
<proteinExistence type="predicted"/>
<evidence type="ECO:0000313" key="2">
    <source>
        <dbReference type="Proteomes" id="UP000053263"/>
    </source>
</evidence>
<organism evidence="1 2">
    <name type="scientific">Plicaturopsis crispa FD-325 SS-3</name>
    <dbReference type="NCBI Taxonomy" id="944288"/>
    <lineage>
        <taxon>Eukaryota</taxon>
        <taxon>Fungi</taxon>
        <taxon>Dikarya</taxon>
        <taxon>Basidiomycota</taxon>
        <taxon>Agaricomycotina</taxon>
        <taxon>Agaricomycetes</taxon>
        <taxon>Agaricomycetidae</taxon>
        <taxon>Amylocorticiales</taxon>
        <taxon>Amylocorticiaceae</taxon>
        <taxon>Plicatura</taxon>
        <taxon>Plicaturopsis crispa</taxon>
    </lineage>
</organism>
<sequence>VPAENVQLHLPSSLSSDVRADVAGEDLVTIESRLRFAEMSDALDELRRQIQTRSFVHKFRILNITGQKRSSRTQSLIDSVQIRVVATQSRYRRARAAYLTLAVPGDWEGQFRILKDTDVVGPSGEAILDAEEADTGR</sequence>
<evidence type="ECO:0000313" key="1">
    <source>
        <dbReference type="EMBL" id="KII83048.1"/>
    </source>
</evidence>
<accession>A0A0C9T4K9</accession>
<feature type="non-terminal residue" evidence="1">
    <location>
        <position position="1"/>
    </location>
</feature>
<keyword evidence="2" id="KW-1185">Reference proteome</keyword>
<name>A0A0C9T4K9_PLICR</name>
<dbReference type="HOGENOM" id="CLU_128011_0_0_1"/>
<dbReference type="EMBL" id="KN832586">
    <property type="protein sequence ID" value="KII83048.1"/>
    <property type="molecule type" value="Genomic_DNA"/>
</dbReference>
<dbReference type="AlphaFoldDB" id="A0A0C9T4K9"/>
<feature type="non-terminal residue" evidence="1">
    <location>
        <position position="137"/>
    </location>
</feature>